<reference evidence="2" key="1">
    <citation type="submission" date="2024-07" db="EMBL/GenBank/DDBJ databases">
        <authorList>
            <person name="Li X.-J."/>
            <person name="Wang X."/>
        </authorList>
    </citation>
    <scope>NUCLEOTIDE SEQUENCE</scope>
    <source>
        <strain evidence="2">HSP-334</strain>
    </source>
</reference>
<dbReference type="InterPro" id="IPR008003">
    <property type="entry name" value="DUF739"/>
</dbReference>
<feature type="domain" description="HTH cro/C1-type" evidence="1">
    <location>
        <begin position="7"/>
        <end position="61"/>
    </location>
</feature>
<dbReference type="CDD" id="cd00093">
    <property type="entry name" value="HTH_XRE"/>
    <property type="match status" value="1"/>
</dbReference>
<dbReference type="KEGG" id="lrug:AB8B22_02380"/>
<dbReference type="InterPro" id="IPR001387">
    <property type="entry name" value="Cro/C1-type_HTH"/>
</dbReference>
<dbReference type="AlphaFoldDB" id="A0AB39VGU4"/>
<dbReference type="PROSITE" id="PS50943">
    <property type="entry name" value="HTH_CROC1"/>
    <property type="match status" value="1"/>
</dbReference>
<evidence type="ECO:0000259" key="1">
    <source>
        <dbReference type="PROSITE" id="PS50943"/>
    </source>
</evidence>
<protein>
    <submittedName>
        <fullName evidence="2">Helix-turn-helix domain-containing protein</fullName>
    </submittedName>
</protein>
<accession>A0AB39VGU4</accession>
<dbReference type="GO" id="GO:0003677">
    <property type="term" value="F:DNA binding"/>
    <property type="evidence" value="ECO:0007669"/>
    <property type="project" value="InterPro"/>
</dbReference>
<name>A0AB39VGU4_9FUSO</name>
<dbReference type="Pfam" id="PF05339">
    <property type="entry name" value="DUF739"/>
    <property type="match status" value="1"/>
</dbReference>
<dbReference type="EMBL" id="CP165644">
    <property type="protein sequence ID" value="XDU67279.1"/>
    <property type="molecule type" value="Genomic_DNA"/>
</dbReference>
<dbReference type="SUPFAM" id="SSF47413">
    <property type="entry name" value="lambda repressor-like DNA-binding domains"/>
    <property type="match status" value="1"/>
</dbReference>
<dbReference type="RefSeq" id="WP_369711514.1">
    <property type="nucleotide sequence ID" value="NZ_CP165644.1"/>
</dbReference>
<dbReference type="Gene3D" id="1.10.260.40">
    <property type="entry name" value="lambda repressor-like DNA-binding domains"/>
    <property type="match status" value="1"/>
</dbReference>
<evidence type="ECO:0000313" key="2">
    <source>
        <dbReference type="EMBL" id="XDU67279.1"/>
    </source>
</evidence>
<proteinExistence type="predicted"/>
<gene>
    <name evidence="2" type="ORF">AB8B22_02380</name>
</gene>
<dbReference type="SMART" id="SM00530">
    <property type="entry name" value="HTH_XRE"/>
    <property type="match status" value="1"/>
</dbReference>
<dbReference type="InterPro" id="IPR010982">
    <property type="entry name" value="Lambda_DNA-bd_dom_sf"/>
</dbReference>
<organism evidence="2">
    <name type="scientific">Leptotrichia rugosa</name>
    <dbReference type="NCBI Taxonomy" id="3239302"/>
    <lineage>
        <taxon>Bacteria</taxon>
        <taxon>Fusobacteriati</taxon>
        <taxon>Fusobacteriota</taxon>
        <taxon>Fusobacteriia</taxon>
        <taxon>Fusobacteriales</taxon>
        <taxon>Leptotrichiaceae</taxon>
        <taxon>Leptotrichia</taxon>
    </lineage>
</organism>
<sequence length="68" mass="8030">MINKRLLKSKMVLEDKTQNDIAKLFGFSIPSINKRFNGKVKFKPDEIKKIKEYLKLTNDEVVEIFINE</sequence>